<feature type="transmembrane region" description="Helical" evidence="11">
    <location>
        <begin position="20"/>
        <end position="39"/>
    </location>
</feature>
<evidence type="ECO:0000313" key="12">
    <source>
        <dbReference type="EMBL" id="EDY18152.1"/>
    </source>
</evidence>
<keyword evidence="9" id="KW-0811">Translocation</keyword>
<evidence type="ECO:0000256" key="4">
    <source>
        <dbReference type="ARBA" id="ARBA00022448"/>
    </source>
</evidence>
<comment type="caution">
    <text evidence="12">The sequence shown here is derived from an EMBL/GenBank/DDBJ whole genome shotgun (WGS) entry which is preliminary data.</text>
</comment>
<dbReference type="EMBL" id="ABVL01000014">
    <property type="protein sequence ID" value="EDY18152.1"/>
    <property type="molecule type" value="Genomic_DNA"/>
</dbReference>
<name>B4D5U9_9BACT</name>
<dbReference type="eggNOG" id="COG1862">
    <property type="taxonomic scope" value="Bacteria"/>
</dbReference>
<evidence type="ECO:0000256" key="6">
    <source>
        <dbReference type="ARBA" id="ARBA00022692"/>
    </source>
</evidence>
<dbReference type="RefSeq" id="WP_006981612.1">
    <property type="nucleotide sequence ID" value="NZ_ABVL01000014.1"/>
</dbReference>
<dbReference type="AlphaFoldDB" id="B4D5U9"/>
<dbReference type="PRINTS" id="PR01853">
    <property type="entry name" value="YAJCTRNLCASE"/>
</dbReference>
<dbReference type="PANTHER" id="PTHR33909:SF1">
    <property type="entry name" value="SEC TRANSLOCON ACCESSORY COMPLEX SUBUNIT YAJC"/>
    <property type="match status" value="1"/>
</dbReference>
<keyword evidence="10 11" id="KW-0472">Membrane</keyword>
<organism evidence="12 13">
    <name type="scientific">Chthoniobacter flavus Ellin428</name>
    <dbReference type="NCBI Taxonomy" id="497964"/>
    <lineage>
        <taxon>Bacteria</taxon>
        <taxon>Pseudomonadati</taxon>
        <taxon>Verrucomicrobiota</taxon>
        <taxon>Spartobacteria</taxon>
        <taxon>Chthoniobacterales</taxon>
        <taxon>Chthoniobacteraceae</taxon>
        <taxon>Chthoniobacter</taxon>
    </lineage>
</organism>
<keyword evidence="13" id="KW-1185">Reference proteome</keyword>
<dbReference type="GO" id="GO:0015031">
    <property type="term" value="P:protein transport"/>
    <property type="evidence" value="ECO:0007669"/>
    <property type="project" value="UniProtKB-KW"/>
</dbReference>
<protein>
    <recommendedName>
        <fullName evidence="3">Sec translocon accessory complex subunit YajC</fullName>
    </recommendedName>
</protein>
<accession>B4D5U9</accession>
<dbReference type="Proteomes" id="UP000005824">
    <property type="component" value="Unassembled WGS sequence"/>
</dbReference>
<dbReference type="STRING" id="497964.CfE428DRAFT_4288"/>
<dbReference type="FunCoup" id="B4D5U9">
    <property type="interactions" value="209"/>
</dbReference>
<keyword evidence="7" id="KW-0653">Protein transport</keyword>
<proteinExistence type="inferred from homology"/>
<keyword evidence="8 11" id="KW-1133">Transmembrane helix</keyword>
<evidence type="ECO:0000256" key="1">
    <source>
        <dbReference type="ARBA" id="ARBA00004162"/>
    </source>
</evidence>
<evidence type="ECO:0000256" key="5">
    <source>
        <dbReference type="ARBA" id="ARBA00022475"/>
    </source>
</evidence>
<evidence type="ECO:0000313" key="13">
    <source>
        <dbReference type="Proteomes" id="UP000005824"/>
    </source>
</evidence>
<keyword evidence="4" id="KW-0813">Transport</keyword>
<keyword evidence="6 11" id="KW-0812">Transmembrane</keyword>
<dbReference type="SMART" id="SM01323">
    <property type="entry name" value="YajC"/>
    <property type="match status" value="1"/>
</dbReference>
<dbReference type="InParanoid" id="B4D5U9"/>
<comment type="subcellular location">
    <subcellularLocation>
        <location evidence="1">Cell membrane</location>
        <topology evidence="1">Single-pass membrane protein</topology>
    </subcellularLocation>
</comment>
<evidence type="ECO:0000256" key="11">
    <source>
        <dbReference type="SAM" id="Phobius"/>
    </source>
</evidence>
<evidence type="ECO:0000256" key="10">
    <source>
        <dbReference type="ARBA" id="ARBA00023136"/>
    </source>
</evidence>
<evidence type="ECO:0000256" key="7">
    <source>
        <dbReference type="ARBA" id="ARBA00022927"/>
    </source>
</evidence>
<dbReference type="GO" id="GO:0005886">
    <property type="term" value="C:plasma membrane"/>
    <property type="evidence" value="ECO:0007669"/>
    <property type="project" value="UniProtKB-SubCell"/>
</dbReference>
<dbReference type="NCBIfam" id="TIGR00739">
    <property type="entry name" value="yajC"/>
    <property type="match status" value="1"/>
</dbReference>
<evidence type="ECO:0000256" key="3">
    <source>
        <dbReference type="ARBA" id="ARBA00014962"/>
    </source>
</evidence>
<reference evidence="12 13" key="1">
    <citation type="journal article" date="2011" name="J. Bacteriol.">
        <title>Genome sequence of Chthoniobacter flavus Ellin428, an aerobic heterotrophic soil bacterium.</title>
        <authorList>
            <person name="Kant R."/>
            <person name="van Passel M.W."/>
            <person name="Palva A."/>
            <person name="Lucas S."/>
            <person name="Lapidus A."/>
            <person name="Glavina Del Rio T."/>
            <person name="Dalin E."/>
            <person name="Tice H."/>
            <person name="Bruce D."/>
            <person name="Goodwin L."/>
            <person name="Pitluck S."/>
            <person name="Larimer F.W."/>
            <person name="Land M.L."/>
            <person name="Hauser L."/>
            <person name="Sangwan P."/>
            <person name="de Vos W.M."/>
            <person name="Janssen P.H."/>
            <person name="Smidt H."/>
        </authorList>
    </citation>
    <scope>NUCLEOTIDE SEQUENCE [LARGE SCALE GENOMIC DNA]</scope>
    <source>
        <strain evidence="12 13">Ellin428</strain>
    </source>
</reference>
<evidence type="ECO:0000256" key="2">
    <source>
        <dbReference type="ARBA" id="ARBA00006742"/>
    </source>
</evidence>
<dbReference type="Pfam" id="PF02699">
    <property type="entry name" value="YajC"/>
    <property type="match status" value="1"/>
</dbReference>
<dbReference type="PANTHER" id="PTHR33909">
    <property type="entry name" value="SEC TRANSLOCON ACCESSORY COMPLEX SUBUNIT YAJC"/>
    <property type="match status" value="1"/>
</dbReference>
<evidence type="ECO:0000256" key="9">
    <source>
        <dbReference type="ARBA" id="ARBA00023010"/>
    </source>
</evidence>
<comment type="similarity">
    <text evidence="2">Belongs to the YajC family.</text>
</comment>
<gene>
    <name evidence="12" type="ORF">CfE428DRAFT_4288</name>
</gene>
<sequence length="110" mass="11635">MTSSIFLTLADTATPAAGPSPLSSIVPFICVGVIFYFLIIRPQNKRQKELSSLVSTLKTGDKVVTSSGIHGIIANVKEGSTLILKIADNVKIELDKSAIASVEKDKSSDS</sequence>
<evidence type="ECO:0000256" key="8">
    <source>
        <dbReference type="ARBA" id="ARBA00022989"/>
    </source>
</evidence>
<dbReference type="InterPro" id="IPR003849">
    <property type="entry name" value="Preprotein_translocase_YajC"/>
</dbReference>
<keyword evidence="5" id="KW-1003">Cell membrane</keyword>